<keyword evidence="2" id="KW-0378">Hydrolase</keyword>
<keyword evidence="3" id="KW-1185">Reference proteome</keyword>
<dbReference type="InterPro" id="IPR050135">
    <property type="entry name" value="dGTPase-like"/>
</dbReference>
<dbReference type="KEGG" id="smoo:SMONO_v1c07830"/>
<gene>
    <name evidence="2" type="ORF">SMONO_v1c07830</name>
</gene>
<dbReference type="Pfam" id="PF19276">
    <property type="entry name" value="HD_assoc_2"/>
    <property type="match status" value="1"/>
</dbReference>
<protein>
    <submittedName>
        <fullName evidence="2">HD superfamily phosphohydrolase</fullName>
    </submittedName>
</protein>
<dbReference type="PANTHER" id="PTHR11373:SF4">
    <property type="entry name" value="DEOXYNUCLEOSIDE TRIPHOSPHATE TRIPHOSPHOHYDROLASE SAMHD1"/>
    <property type="match status" value="1"/>
</dbReference>
<reference evidence="2 3" key="1">
    <citation type="submission" date="2017-12" db="EMBL/GenBank/DDBJ databases">
        <title>Complete genome sequence of Spiroplasma monobiae MQ-1 (ATCC 33825).</title>
        <authorList>
            <person name="Tsai Y.-M."/>
            <person name="Lo W.-S."/>
            <person name="Wu P.-S."/>
            <person name="Cho S.-T."/>
            <person name="Kuo C.-H."/>
        </authorList>
    </citation>
    <scope>NUCLEOTIDE SEQUENCE [LARGE SCALE GENOMIC DNA]</scope>
    <source>
        <strain evidence="2 3">MQ-1</strain>
    </source>
</reference>
<dbReference type="Proteomes" id="UP000234790">
    <property type="component" value="Chromosome"/>
</dbReference>
<evidence type="ECO:0000313" key="3">
    <source>
        <dbReference type="Proteomes" id="UP000234790"/>
    </source>
</evidence>
<dbReference type="OrthoDB" id="9803619at2"/>
<dbReference type="InterPro" id="IPR006674">
    <property type="entry name" value="HD_domain"/>
</dbReference>
<evidence type="ECO:0000259" key="1">
    <source>
        <dbReference type="PROSITE" id="PS51831"/>
    </source>
</evidence>
<dbReference type="RefSeq" id="WP_101781066.1">
    <property type="nucleotide sequence ID" value="NZ_CP025543.1"/>
</dbReference>
<dbReference type="AlphaFoldDB" id="A0A2K9LVG0"/>
<name>A0A2K9LVG0_SPISQ</name>
<dbReference type="SUPFAM" id="SSF109604">
    <property type="entry name" value="HD-domain/PDEase-like"/>
    <property type="match status" value="1"/>
</dbReference>
<dbReference type="Gene3D" id="1.10.3210.10">
    <property type="entry name" value="Hypothetical protein af1432"/>
    <property type="match status" value="1"/>
</dbReference>
<dbReference type="Pfam" id="PF01966">
    <property type="entry name" value="HD"/>
    <property type="match status" value="1"/>
</dbReference>
<evidence type="ECO:0000313" key="2">
    <source>
        <dbReference type="EMBL" id="AUM63032.1"/>
    </source>
</evidence>
<feature type="domain" description="HD" evidence="1">
    <location>
        <begin position="52"/>
        <end position="167"/>
    </location>
</feature>
<dbReference type="PANTHER" id="PTHR11373">
    <property type="entry name" value="DEOXYNUCLEOSIDE TRIPHOSPHATE TRIPHOSPHOHYDROLASE"/>
    <property type="match status" value="1"/>
</dbReference>
<organism evidence="2 3">
    <name type="scientific">Spiroplasma monobiae MQ-1</name>
    <dbReference type="NCBI Taxonomy" id="1336748"/>
    <lineage>
        <taxon>Bacteria</taxon>
        <taxon>Bacillati</taxon>
        <taxon>Mycoplasmatota</taxon>
        <taxon>Mollicutes</taxon>
        <taxon>Entomoplasmatales</taxon>
        <taxon>Spiroplasmataceae</taxon>
        <taxon>Spiroplasma</taxon>
    </lineage>
</organism>
<dbReference type="SMART" id="SM00471">
    <property type="entry name" value="HDc"/>
    <property type="match status" value="1"/>
</dbReference>
<dbReference type="EMBL" id="CP025543">
    <property type="protein sequence ID" value="AUM63032.1"/>
    <property type="molecule type" value="Genomic_DNA"/>
</dbReference>
<dbReference type="CDD" id="cd00077">
    <property type="entry name" value="HDc"/>
    <property type="match status" value="1"/>
</dbReference>
<accession>A0A2K9LVG0</accession>
<dbReference type="InterPro" id="IPR045509">
    <property type="entry name" value="HD_assoc_2"/>
</dbReference>
<proteinExistence type="predicted"/>
<dbReference type="GO" id="GO:0006203">
    <property type="term" value="P:dGTP catabolic process"/>
    <property type="evidence" value="ECO:0007669"/>
    <property type="project" value="TreeGrafter"/>
</dbReference>
<dbReference type="GO" id="GO:0008832">
    <property type="term" value="F:dGTPase activity"/>
    <property type="evidence" value="ECO:0007669"/>
    <property type="project" value="TreeGrafter"/>
</dbReference>
<dbReference type="PROSITE" id="PS51831">
    <property type="entry name" value="HD"/>
    <property type="match status" value="1"/>
</dbReference>
<sequence>MEKFIRDNVHGEVYIEDSVFTDLIDTDEFQRLRRIIQLGGGQFVFPSANHTRFSHCIGVYHVICKFLENSEIDKHISEKDKKVLKISGLLHDIGHGPFSHTFELVTTRHHEDYTVDLIKGNTQINKVLLKHNIDPEEVISVIEGRHDNQIVNSLVSSQLDADRLDYLQRDSIGAGVNYSKPDIDWIIRNAKVVEGKIVFASKTMNAIENFLLGRYHMFRQVYEHKISTAFDNTFKMWFKRFKDLYNEGYNFKNIESVDLFKEVFENKPMPLVKYIYLDDYSMFNLFKILKTEDDEILKDLSDRLLNRKFLKVSYDMEEKEFEKMKSEFKGNTSYYFDEVTIKDIFIYKDVNGKKDETIYILKNNKLNNLKDLSEILNIDWKNNIKKVYIFPKYNVE</sequence>
<dbReference type="InterPro" id="IPR003607">
    <property type="entry name" value="HD/PDEase_dom"/>
</dbReference>